<dbReference type="GO" id="GO:0008168">
    <property type="term" value="F:methyltransferase activity"/>
    <property type="evidence" value="ECO:0007669"/>
    <property type="project" value="UniProtKB-KW"/>
</dbReference>
<evidence type="ECO:0000259" key="7">
    <source>
        <dbReference type="Pfam" id="PF08100"/>
    </source>
</evidence>
<dbReference type="Gene3D" id="3.40.50.150">
    <property type="entry name" value="Vaccinia Virus protein VP39"/>
    <property type="match status" value="1"/>
</dbReference>
<name>A0ABD1ZBT3_9MARC</name>
<evidence type="ECO:0000259" key="6">
    <source>
        <dbReference type="Pfam" id="PF00891"/>
    </source>
</evidence>
<dbReference type="EMBL" id="JBHFFA010000002">
    <property type="protein sequence ID" value="KAL2645205.1"/>
    <property type="molecule type" value="Genomic_DNA"/>
</dbReference>
<evidence type="ECO:0008006" key="10">
    <source>
        <dbReference type="Google" id="ProtNLM"/>
    </source>
</evidence>
<dbReference type="Pfam" id="PF00891">
    <property type="entry name" value="Methyltransf_2"/>
    <property type="match status" value="1"/>
</dbReference>
<keyword evidence="3" id="KW-0949">S-adenosyl-L-methionine</keyword>
<reference evidence="8 9" key="1">
    <citation type="submission" date="2024-09" db="EMBL/GenBank/DDBJ databases">
        <title>Chromosome-scale assembly of Riccia fluitans.</title>
        <authorList>
            <person name="Paukszto L."/>
            <person name="Sawicki J."/>
            <person name="Karawczyk K."/>
            <person name="Piernik-Szablinska J."/>
            <person name="Szczecinska M."/>
            <person name="Mazdziarz M."/>
        </authorList>
    </citation>
    <scope>NUCLEOTIDE SEQUENCE [LARGE SCALE GENOMIC DNA]</scope>
    <source>
        <strain evidence="8">Rf_01</strain>
        <tissue evidence="8">Aerial parts of the thallus</tissue>
    </source>
</reference>
<comment type="caution">
    <text evidence="8">The sequence shown here is derived from an EMBL/GenBank/DDBJ whole genome shotgun (WGS) entry which is preliminary data.</text>
</comment>
<dbReference type="PROSITE" id="PS51683">
    <property type="entry name" value="SAM_OMT_II"/>
    <property type="match status" value="1"/>
</dbReference>
<evidence type="ECO:0000256" key="3">
    <source>
        <dbReference type="ARBA" id="ARBA00022691"/>
    </source>
</evidence>
<accession>A0ABD1ZBT3</accession>
<feature type="transmembrane region" description="Helical" evidence="5">
    <location>
        <begin position="20"/>
        <end position="43"/>
    </location>
</feature>
<evidence type="ECO:0000256" key="2">
    <source>
        <dbReference type="ARBA" id="ARBA00022679"/>
    </source>
</evidence>
<sequence length="363" mass="39332">MDMGSGLNDDRAGRIKTLEISYLVALPYALKAFVLLGVPKILLLASPGAMLTAAEIAASITGKGGKPADAQHLEIILRVLVAHGVLTEELMGRAENPASLQRRYGATSTLKFLVDFDDAISTMVDLLADSVTVSPLQFIHETVLARTAEPFVLAHGKKTFELMARDKRFNESFNKGLAGHTRNFVKLLLDHEHYRGFEGLGSVVDVGGGLGIGLKLILEKHANLRGINFDLPHVVGNGVQAPRLEHVGGDFFEGVPKADAAFMKNILHDWSDERCVTILKNIERALPPHGKIINMDTVLPQATDSSPVTKLNLCMSVLMMGVTSGGHERTLSEFQSLAAQSGFRRVELSAVVDSQSVVEFFKT</sequence>
<dbReference type="InterPro" id="IPR036390">
    <property type="entry name" value="WH_DNA-bd_sf"/>
</dbReference>
<dbReference type="InterPro" id="IPR029063">
    <property type="entry name" value="SAM-dependent_MTases_sf"/>
</dbReference>
<feature type="domain" description="O-methyltransferase dimerisation" evidence="7">
    <location>
        <begin position="24"/>
        <end position="109"/>
    </location>
</feature>
<organism evidence="8 9">
    <name type="scientific">Riccia fluitans</name>
    <dbReference type="NCBI Taxonomy" id="41844"/>
    <lineage>
        <taxon>Eukaryota</taxon>
        <taxon>Viridiplantae</taxon>
        <taxon>Streptophyta</taxon>
        <taxon>Embryophyta</taxon>
        <taxon>Marchantiophyta</taxon>
        <taxon>Marchantiopsida</taxon>
        <taxon>Marchantiidae</taxon>
        <taxon>Marchantiales</taxon>
        <taxon>Ricciaceae</taxon>
        <taxon>Riccia</taxon>
    </lineage>
</organism>
<keyword evidence="2" id="KW-0808">Transferase</keyword>
<dbReference type="InterPro" id="IPR016461">
    <property type="entry name" value="COMT-like"/>
</dbReference>
<evidence type="ECO:0000256" key="1">
    <source>
        <dbReference type="ARBA" id="ARBA00022603"/>
    </source>
</evidence>
<protein>
    <recommendedName>
        <fullName evidence="10">O-methyltransferase</fullName>
    </recommendedName>
</protein>
<gene>
    <name evidence="8" type="ORF">R1flu_012792</name>
</gene>
<evidence type="ECO:0000256" key="5">
    <source>
        <dbReference type="SAM" id="Phobius"/>
    </source>
</evidence>
<keyword evidence="1" id="KW-0489">Methyltransferase</keyword>
<keyword evidence="5" id="KW-0472">Membrane</keyword>
<keyword evidence="5" id="KW-0812">Transmembrane</keyword>
<keyword evidence="9" id="KW-1185">Reference proteome</keyword>
<keyword evidence="5" id="KW-1133">Transmembrane helix</keyword>
<feature type="active site" description="Proton acceptor" evidence="4">
    <location>
        <position position="268"/>
    </location>
</feature>
<dbReference type="Gene3D" id="1.10.10.10">
    <property type="entry name" value="Winged helix-like DNA-binding domain superfamily/Winged helix DNA-binding domain"/>
    <property type="match status" value="1"/>
</dbReference>
<proteinExistence type="predicted"/>
<dbReference type="InterPro" id="IPR012967">
    <property type="entry name" value="COMT_dimerisation"/>
</dbReference>
<dbReference type="GO" id="GO:0032259">
    <property type="term" value="P:methylation"/>
    <property type="evidence" value="ECO:0007669"/>
    <property type="project" value="UniProtKB-KW"/>
</dbReference>
<dbReference type="AlphaFoldDB" id="A0ABD1ZBT3"/>
<evidence type="ECO:0000256" key="4">
    <source>
        <dbReference type="PIRSR" id="PIRSR005739-1"/>
    </source>
</evidence>
<dbReference type="InterPro" id="IPR036388">
    <property type="entry name" value="WH-like_DNA-bd_sf"/>
</dbReference>
<dbReference type="SUPFAM" id="SSF53335">
    <property type="entry name" value="S-adenosyl-L-methionine-dependent methyltransferases"/>
    <property type="match status" value="1"/>
</dbReference>
<dbReference type="PANTHER" id="PTHR11746">
    <property type="entry name" value="O-METHYLTRANSFERASE"/>
    <property type="match status" value="1"/>
</dbReference>
<evidence type="ECO:0000313" key="9">
    <source>
        <dbReference type="Proteomes" id="UP001605036"/>
    </source>
</evidence>
<dbReference type="PIRSF" id="PIRSF005739">
    <property type="entry name" value="O-mtase"/>
    <property type="match status" value="1"/>
</dbReference>
<evidence type="ECO:0000313" key="8">
    <source>
        <dbReference type="EMBL" id="KAL2645205.1"/>
    </source>
</evidence>
<dbReference type="Pfam" id="PF08100">
    <property type="entry name" value="Dimerisation"/>
    <property type="match status" value="1"/>
</dbReference>
<dbReference type="SUPFAM" id="SSF46785">
    <property type="entry name" value="Winged helix' DNA-binding domain"/>
    <property type="match status" value="1"/>
</dbReference>
<dbReference type="Proteomes" id="UP001605036">
    <property type="component" value="Unassembled WGS sequence"/>
</dbReference>
<feature type="domain" description="O-methyltransferase C-terminal" evidence="6">
    <location>
        <begin position="142"/>
        <end position="344"/>
    </location>
</feature>
<dbReference type="InterPro" id="IPR001077">
    <property type="entry name" value="COMT_C"/>
</dbReference>